<dbReference type="PANTHER" id="PTHR48449">
    <property type="entry name" value="DUF1985 DOMAIN-CONTAINING PROTEIN"/>
    <property type="match status" value="1"/>
</dbReference>
<proteinExistence type="predicted"/>
<accession>A0A7J6HZT5</accession>
<keyword evidence="2" id="KW-1185">Reference proteome</keyword>
<gene>
    <name evidence="1" type="ORF">G4B88_018701</name>
</gene>
<reference evidence="1 2" key="1">
    <citation type="journal article" date="2020" name="bioRxiv">
        <title>Sequence and annotation of 42 cannabis genomes reveals extensive copy number variation in cannabinoid synthesis and pathogen resistance genes.</title>
        <authorList>
            <person name="Mckernan K.J."/>
            <person name="Helbert Y."/>
            <person name="Kane L.T."/>
            <person name="Ebling H."/>
            <person name="Zhang L."/>
            <person name="Liu B."/>
            <person name="Eaton Z."/>
            <person name="Mclaughlin S."/>
            <person name="Kingan S."/>
            <person name="Baybayan P."/>
            <person name="Concepcion G."/>
            <person name="Jordan M."/>
            <person name="Riva A."/>
            <person name="Barbazuk W."/>
            <person name="Harkins T."/>
        </authorList>
    </citation>
    <scope>NUCLEOTIDE SEQUENCE [LARGE SCALE GENOMIC DNA]</scope>
    <source>
        <strain evidence="2">cv. Jamaican Lion 4</strain>
        <tissue evidence="1">Leaf</tissue>
    </source>
</reference>
<dbReference type="EMBL" id="JAATIQ010000018">
    <property type="protein sequence ID" value="KAF4400359.1"/>
    <property type="molecule type" value="Genomic_DNA"/>
</dbReference>
<dbReference type="AlphaFoldDB" id="A0A7J6HZT5"/>
<comment type="caution">
    <text evidence="1">The sequence shown here is derived from an EMBL/GenBank/DDBJ whole genome shotgun (WGS) entry which is preliminary data.</text>
</comment>
<protein>
    <submittedName>
        <fullName evidence="1">Uncharacterized protein</fullName>
    </submittedName>
</protein>
<evidence type="ECO:0000313" key="2">
    <source>
        <dbReference type="Proteomes" id="UP000583929"/>
    </source>
</evidence>
<dbReference type="Proteomes" id="UP000583929">
    <property type="component" value="Unassembled WGS sequence"/>
</dbReference>
<name>A0A7J6HZT5_CANSA</name>
<sequence length="139" mass="16092">MAVREVHQERDEFEKWFLIRDRIVRFGLEEFVLVTVLSPNGSTILPKKSSLKFKTFPYVSIKVEQKDVMQRFLECSFEDDVDAVKIGIVYLLRNYLYGYEFGDGRGAILVVKSLYVRRSGGIIEVTVAKEDDQQLSFSP</sequence>
<evidence type="ECO:0000313" key="1">
    <source>
        <dbReference type="EMBL" id="KAF4400359.1"/>
    </source>
</evidence>
<dbReference type="PANTHER" id="PTHR48449:SF1">
    <property type="entry name" value="DUF1985 DOMAIN-CONTAINING PROTEIN"/>
    <property type="match status" value="1"/>
</dbReference>
<organism evidence="1 2">
    <name type="scientific">Cannabis sativa</name>
    <name type="common">Hemp</name>
    <name type="synonym">Marijuana</name>
    <dbReference type="NCBI Taxonomy" id="3483"/>
    <lineage>
        <taxon>Eukaryota</taxon>
        <taxon>Viridiplantae</taxon>
        <taxon>Streptophyta</taxon>
        <taxon>Embryophyta</taxon>
        <taxon>Tracheophyta</taxon>
        <taxon>Spermatophyta</taxon>
        <taxon>Magnoliopsida</taxon>
        <taxon>eudicotyledons</taxon>
        <taxon>Gunneridae</taxon>
        <taxon>Pentapetalae</taxon>
        <taxon>rosids</taxon>
        <taxon>fabids</taxon>
        <taxon>Rosales</taxon>
        <taxon>Cannabaceae</taxon>
        <taxon>Cannabis</taxon>
    </lineage>
</organism>